<dbReference type="InterPro" id="IPR002010">
    <property type="entry name" value="T3SS_IM_R"/>
</dbReference>
<dbReference type="GO" id="GO:0006605">
    <property type="term" value="P:protein targeting"/>
    <property type="evidence" value="ECO:0007669"/>
    <property type="project" value="UniProtKB-UniRule"/>
</dbReference>
<protein>
    <recommendedName>
        <fullName evidence="3 9">Flagellar biosynthetic protein FliR</fullName>
    </recommendedName>
</protein>
<organism evidence="11 12">
    <name type="scientific">Geomonas terrae</name>
    <dbReference type="NCBI Taxonomy" id="2562681"/>
    <lineage>
        <taxon>Bacteria</taxon>
        <taxon>Pseudomonadati</taxon>
        <taxon>Thermodesulfobacteriota</taxon>
        <taxon>Desulfuromonadia</taxon>
        <taxon>Geobacterales</taxon>
        <taxon>Geobacteraceae</taxon>
        <taxon>Geomonas</taxon>
    </lineage>
</organism>
<comment type="similarity">
    <text evidence="2 10">Belongs to the FliR/MopE/SpaR family.</text>
</comment>
<dbReference type="RefSeq" id="WP_135869212.1">
    <property type="nucleotide sequence ID" value="NZ_SRSC01000001.1"/>
</dbReference>
<evidence type="ECO:0000256" key="9">
    <source>
        <dbReference type="NCBIfam" id="TIGR01400"/>
    </source>
</evidence>
<dbReference type="GO" id="GO:0009425">
    <property type="term" value="C:bacterial-type flagellum basal body"/>
    <property type="evidence" value="ECO:0007669"/>
    <property type="project" value="UniProtKB-SubCell"/>
</dbReference>
<feature type="transmembrane region" description="Helical" evidence="10">
    <location>
        <begin position="13"/>
        <end position="35"/>
    </location>
</feature>
<evidence type="ECO:0000256" key="7">
    <source>
        <dbReference type="ARBA" id="ARBA00023136"/>
    </source>
</evidence>
<evidence type="ECO:0000256" key="1">
    <source>
        <dbReference type="ARBA" id="ARBA00002578"/>
    </source>
</evidence>
<keyword evidence="12" id="KW-1185">Reference proteome</keyword>
<keyword evidence="5 10" id="KW-0812">Transmembrane</keyword>
<dbReference type="GO" id="GO:0005886">
    <property type="term" value="C:plasma membrane"/>
    <property type="evidence" value="ECO:0007669"/>
    <property type="project" value="UniProtKB-SubCell"/>
</dbReference>
<keyword evidence="8 10" id="KW-0975">Bacterial flagellum</keyword>
<comment type="subcellular location">
    <subcellularLocation>
        <location evidence="10">Cell membrane</location>
        <topology evidence="10">Multi-pass membrane protein</topology>
    </subcellularLocation>
    <subcellularLocation>
        <location evidence="10">Bacterial flagellum basal body</location>
    </subcellularLocation>
</comment>
<keyword evidence="6 10" id="KW-1133">Transmembrane helix</keyword>
<dbReference type="Pfam" id="PF01311">
    <property type="entry name" value="Bac_export_1"/>
    <property type="match status" value="1"/>
</dbReference>
<dbReference type="InterPro" id="IPR006303">
    <property type="entry name" value="FliR"/>
</dbReference>
<keyword evidence="4 10" id="KW-1003">Cell membrane</keyword>
<comment type="caution">
    <text evidence="11">The sequence shown here is derived from an EMBL/GenBank/DDBJ whole genome shotgun (WGS) entry which is preliminary data.</text>
</comment>
<dbReference type="PANTHER" id="PTHR30065">
    <property type="entry name" value="FLAGELLAR BIOSYNTHETIC PROTEIN FLIR"/>
    <property type="match status" value="1"/>
</dbReference>
<feature type="transmembrane region" description="Helical" evidence="10">
    <location>
        <begin position="218"/>
        <end position="239"/>
    </location>
</feature>
<feature type="transmembrane region" description="Helical" evidence="10">
    <location>
        <begin position="42"/>
        <end position="58"/>
    </location>
</feature>
<evidence type="ECO:0000313" key="11">
    <source>
        <dbReference type="EMBL" id="TGU74895.1"/>
    </source>
</evidence>
<reference evidence="11 12" key="1">
    <citation type="submission" date="2019-04" db="EMBL/GenBank/DDBJ databases">
        <title>Geobacter oryzae sp. nov., ferric-reducing bacteria isolated from paddy soil.</title>
        <authorList>
            <person name="Xu Z."/>
            <person name="Masuda Y."/>
            <person name="Itoh H."/>
            <person name="Senoo K."/>
        </authorList>
    </citation>
    <scope>NUCLEOTIDE SEQUENCE [LARGE SCALE GENOMIC DNA]</scope>
    <source>
        <strain evidence="11 12">Red111</strain>
    </source>
</reference>
<evidence type="ECO:0000313" key="12">
    <source>
        <dbReference type="Proteomes" id="UP000306416"/>
    </source>
</evidence>
<evidence type="ECO:0000256" key="2">
    <source>
        <dbReference type="ARBA" id="ARBA00009772"/>
    </source>
</evidence>
<evidence type="ECO:0000256" key="5">
    <source>
        <dbReference type="ARBA" id="ARBA00022692"/>
    </source>
</evidence>
<feature type="transmembrane region" description="Helical" evidence="10">
    <location>
        <begin position="181"/>
        <end position="206"/>
    </location>
</feature>
<keyword evidence="7 10" id="KW-0472">Membrane</keyword>
<keyword evidence="11" id="KW-0969">Cilium</keyword>
<feature type="transmembrane region" description="Helical" evidence="10">
    <location>
        <begin position="128"/>
        <end position="149"/>
    </location>
</feature>
<evidence type="ECO:0000256" key="10">
    <source>
        <dbReference type="RuleBase" id="RU362071"/>
    </source>
</evidence>
<evidence type="ECO:0000256" key="8">
    <source>
        <dbReference type="ARBA" id="ARBA00023143"/>
    </source>
</evidence>
<evidence type="ECO:0000256" key="3">
    <source>
        <dbReference type="ARBA" id="ARBA00021717"/>
    </source>
</evidence>
<keyword evidence="11" id="KW-0966">Cell projection</keyword>
<dbReference type="GO" id="GO:0044780">
    <property type="term" value="P:bacterial-type flagellum assembly"/>
    <property type="evidence" value="ECO:0007669"/>
    <property type="project" value="UniProtKB-UniRule"/>
</dbReference>
<proteinExistence type="inferred from homology"/>
<dbReference type="EMBL" id="SRSC01000001">
    <property type="protein sequence ID" value="TGU74895.1"/>
    <property type="molecule type" value="Genomic_DNA"/>
</dbReference>
<dbReference type="AlphaFoldDB" id="A0A4S1CM59"/>
<keyword evidence="11" id="KW-0282">Flagellum</keyword>
<accession>A0A4S1CM59</accession>
<gene>
    <name evidence="11" type="primary">fliR</name>
    <name evidence="11" type="ORF">E4633_05400</name>
</gene>
<dbReference type="NCBIfam" id="TIGR01400">
    <property type="entry name" value="fliR"/>
    <property type="match status" value="1"/>
</dbReference>
<sequence>MFGSLPLSTLADLIPFGLVLARVSGLFMAIPIFGARVVPNRVKAVLIFALTLLIFPIIRPQAMTAANDSISLILLVVQEALIGLTLGAISQFVFAAVELCGQLVGTQMGISIAAQFDPTTQNNVPTMAIFQGALTTLIFLSLGVHHFFIKAMVESYQVIPLGAWHVSGGLLKFMTQTSTGVFVIAIKLAAPVSVALLATTVALGIVARSFPAMNVFMVSMPLNIGIGFLLLGISLPIFLRVLQGSFATFTDQMRTLFRLLA</sequence>
<evidence type="ECO:0000256" key="4">
    <source>
        <dbReference type="ARBA" id="ARBA00022475"/>
    </source>
</evidence>
<dbReference type="PANTHER" id="PTHR30065:SF8">
    <property type="entry name" value="FLAGELLAR BIOSYNTHETIC PROTEIN FLIR"/>
    <property type="match status" value="1"/>
</dbReference>
<comment type="function">
    <text evidence="1 10">Role in flagellar biosynthesis.</text>
</comment>
<name>A0A4S1CM59_9BACT</name>
<dbReference type="Proteomes" id="UP000306416">
    <property type="component" value="Unassembled WGS sequence"/>
</dbReference>
<evidence type="ECO:0000256" key="6">
    <source>
        <dbReference type="ARBA" id="ARBA00022989"/>
    </source>
</evidence>
<dbReference type="PRINTS" id="PR00953">
    <property type="entry name" value="TYPE3IMRPROT"/>
</dbReference>